<keyword evidence="4" id="KW-0489">Methyltransferase</keyword>
<keyword evidence="9" id="KW-1185">Reference proteome</keyword>
<dbReference type="Gene3D" id="3.40.50.150">
    <property type="entry name" value="Vaccinia Virus protein VP39"/>
    <property type="match status" value="1"/>
</dbReference>
<evidence type="ECO:0000256" key="4">
    <source>
        <dbReference type="ARBA" id="ARBA00022603"/>
    </source>
</evidence>
<dbReference type="Pfam" id="PF04072">
    <property type="entry name" value="LCM"/>
    <property type="match status" value="1"/>
</dbReference>
<keyword evidence="6" id="KW-0949">S-adenosyl-L-methionine</keyword>
<dbReference type="EC" id="2.1.1.233" evidence="3"/>
<comment type="similarity">
    <text evidence="2">Belongs to the methyltransferase superfamily. LCMT family.</text>
</comment>
<evidence type="ECO:0000256" key="3">
    <source>
        <dbReference type="ARBA" id="ARBA00012834"/>
    </source>
</evidence>
<evidence type="ECO:0000256" key="6">
    <source>
        <dbReference type="ARBA" id="ARBA00022691"/>
    </source>
</evidence>
<dbReference type="PANTHER" id="PTHR13600">
    <property type="entry name" value="LEUCINE CARBOXYL METHYLTRANSFERASE"/>
    <property type="match status" value="1"/>
</dbReference>
<protein>
    <recommendedName>
        <fullName evidence="3">[phosphatase 2A protein]-leucine-carboxy methyltransferase</fullName>
        <ecNumber evidence="3">2.1.1.233</ecNumber>
    </recommendedName>
    <alternativeName>
        <fullName evidence="7">[Phosphatase 2A protein]-leucine-carboxy methyltransferase 1</fullName>
    </alternativeName>
</protein>
<dbReference type="InterPro" id="IPR016651">
    <property type="entry name" value="LCMT1"/>
</dbReference>
<dbReference type="SUPFAM" id="SSF53335">
    <property type="entry name" value="S-adenosyl-L-methionine-dependent methyltransferases"/>
    <property type="match status" value="1"/>
</dbReference>
<evidence type="ECO:0000256" key="5">
    <source>
        <dbReference type="ARBA" id="ARBA00022679"/>
    </source>
</evidence>
<name>A0ABQ5L0H9_9EUKA</name>
<evidence type="ECO:0000313" key="9">
    <source>
        <dbReference type="Proteomes" id="UP001057375"/>
    </source>
</evidence>
<feature type="non-terminal residue" evidence="8">
    <location>
        <position position="194"/>
    </location>
</feature>
<proteinExistence type="inferred from homology"/>
<comment type="catalytic activity">
    <reaction evidence="1">
        <text>[phosphatase 2A protein]-C-terminal L-leucine + S-adenosyl-L-methionine = [phosphatase 2A protein]-C-terminal L-leucine methyl ester + S-adenosyl-L-homocysteine</text>
        <dbReference type="Rhea" id="RHEA:48544"/>
        <dbReference type="Rhea" id="RHEA-COMP:12134"/>
        <dbReference type="Rhea" id="RHEA-COMP:12135"/>
        <dbReference type="ChEBI" id="CHEBI:57856"/>
        <dbReference type="ChEBI" id="CHEBI:59789"/>
        <dbReference type="ChEBI" id="CHEBI:90516"/>
        <dbReference type="ChEBI" id="CHEBI:90517"/>
        <dbReference type="EC" id="2.1.1.233"/>
    </reaction>
</comment>
<sequence>MTIIESEKDVHYGESSQAKLQDTSRRALGAKIAACNAGYYDDEYISAFKGVSLMVSPPPELRIILNRGHCLRWQVFTDACISFIKRYKIAQIISVGCGFDTLPFRLMKMKMEDKFGDHVFKFIEVDLVPVVATKSARLSRSPFNSFFDKSNSKISQHGVSSVNYSLISCDASDPTALAKGLFAPDSDFHPHGCC</sequence>
<evidence type="ECO:0000256" key="7">
    <source>
        <dbReference type="ARBA" id="ARBA00032526"/>
    </source>
</evidence>
<gene>
    <name evidence="8" type="ORF">ADUPG1_010119</name>
</gene>
<evidence type="ECO:0000313" key="8">
    <source>
        <dbReference type="EMBL" id="GKT37304.1"/>
    </source>
</evidence>
<reference evidence="8" key="1">
    <citation type="submission" date="2022-03" db="EMBL/GenBank/DDBJ databases">
        <title>Draft genome sequence of Aduncisulcus paluster, a free-living microaerophilic Fornicata.</title>
        <authorList>
            <person name="Yuyama I."/>
            <person name="Kume K."/>
            <person name="Tamura T."/>
            <person name="Inagaki Y."/>
            <person name="Hashimoto T."/>
        </authorList>
    </citation>
    <scope>NUCLEOTIDE SEQUENCE</scope>
    <source>
        <strain evidence="8">NY0171</strain>
    </source>
</reference>
<dbReference type="EMBL" id="BQXS01011443">
    <property type="protein sequence ID" value="GKT37304.1"/>
    <property type="molecule type" value="Genomic_DNA"/>
</dbReference>
<dbReference type="InterPro" id="IPR007213">
    <property type="entry name" value="Ppm1/Ppm2/Tcmp"/>
</dbReference>
<organism evidence="8 9">
    <name type="scientific">Aduncisulcus paluster</name>
    <dbReference type="NCBI Taxonomy" id="2918883"/>
    <lineage>
        <taxon>Eukaryota</taxon>
        <taxon>Metamonada</taxon>
        <taxon>Carpediemonas-like organisms</taxon>
        <taxon>Aduncisulcus</taxon>
    </lineage>
</organism>
<evidence type="ECO:0000256" key="2">
    <source>
        <dbReference type="ARBA" id="ARBA00010703"/>
    </source>
</evidence>
<accession>A0ABQ5L0H9</accession>
<keyword evidence="5" id="KW-0808">Transferase</keyword>
<dbReference type="Proteomes" id="UP001057375">
    <property type="component" value="Unassembled WGS sequence"/>
</dbReference>
<dbReference type="InterPro" id="IPR029063">
    <property type="entry name" value="SAM-dependent_MTases_sf"/>
</dbReference>
<evidence type="ECO:0000256" key="1">
    <source>
        <dbReference type="ARBA" id="ARBA00000724"/>
    </source>
</evidence>
<dbReference type="PANTHER" id="PTHR13600:SF21">
    <property type="entry name" value="LEUCINE CARBOXYL METHYLTRANSFERASE 1"/>
    <property type="match status" value="1"/>
</dbReference>
<comment type="caution">
    <text evidence="8">The sequence shown here is derived from an EMBL/GenBank/DDBJ whole genome shotgun (WGS) entry which is preliminary data.</text>
</comment>